<dbReference type="SUPFAM" id="SSF52777">
    <property type="entry name" value="CoA-dependent acyltransferases"/>
    <property type="match status" value="1"/>
</dbReference>
<protein>
    <recommendedName>
        <fullName evidence="3">Alcohol acetyltransferase</fullName>
    </recommendedName>
</protein>
<gene>
    <name evidence="1" type="ORF">SODALDRAFT_331555</name>
</gene>
<keyword evidence="2" id="KW-1185">Reference proteome</keyword>
<proteinExistence type="predicted"/>
<dbReference type="GO" id="GO:0008080">
    <property type="term" value="F:N-acetyltransferase activity"/>
    <property type="evidence" value="ECO:0007669"/>
    <property type="project" value="TreeGrafter"/>
</dbReference>
<name>A0A3N2Q4T1_SODAK</name>
<dbReference type="InterPro" id="IPR052058">
    <property type="entry name" value="Alcohol_O-acetyltransferase"/>
</dbReference>
<evidence type="ECO:0008006" key="3">
    <source>
        <dbReference type="Google" id="ProtNLM"/>
    </source>
</evidence>
<dbReference type="InterPro" id="IPR023213">
    <property type="entry name" value="CAT-like_dom_sf"/>
</dbReference>
<dbReference type="PANTHER" id="PTHR28037:SF1">
    <property type="entry name" value="ALCOHOL O-ACETYLTRANSFERASE 1-RELATED"/>
    <property type="match status" value="1"/>
</dbReference>
<evidence type="ECO:0000313" key="1">
    <source>
        <dbReference type="EMBL" id="ROT41771.1"/>
    </source>
</evidence>
<dbReference type="EMBL" id="ML119052">
    <property type="protein sequence ID" value="ROT41771.1"/>
    <property type="molecule type" value="Genomic_DNA"/>
</dbReference>
<accession>A0A3N2Q4T1</accession>
<dbReference type="STRING" id="1314773.A0A3N2Q4T1"/>
<dbReference type="AlphaFoldDB" id="A0A3N2Q4T1"/>
<dbReference type="RefSeq" id="XP_028469577.1">
    <property type="nucleotide sequence ID" value="XM_028611476.1"/>
</dbReference>
<dbReference type="GeneID" id="39579954"/>
<dbReference type="PANTHER" id="PTHR28037">
    <property type="entry name" value="ALCOHOL O-ACETYLTRANSFERASE 1-RELATED"/>
    <property type="match status" value="1"/>
</dbReference>
<dbReference type="Proteomes" id="UP000272025">
    <property type="component" value="Unassembled WGS sequence"/>
</dbReference>
<evidence type="ECO:0000313" key="2">
    <source>
        <dbReference type="Proteomes" id="UP000272025"/>
    </source>
</evidence>
<dbReference type="OrthoDB" id="2150604at2759"/>
<reference evidence="1 2" key="1">
    <citation type="journal article" date="2018" name="Mol. Ecol.">
        <title>The obligate alkalophilic soda-lake fungus Sodiomyces alkalinus has shifted to a protein diet.</title>
        <authorList>
            <person name="Grum-Grzhimaylo A.A."/>
            <person name="Falkoski D.L."/>
            <person name="van den Heuvel J."/>
            <person name="Valero-Jimenez C.A."/>
            <person name="Min B."/>
            <person name="Choi I.G."/>
            <person name="Lipzen A."/>
            <person name="Daum C.G."/>
            <person name="Aanen D.K."/>
            <person name="Tsang A."/>
            <person name="Henrissat B."/>
            <person name="Bilanenko E.N."/>
            <person name="de Vries R.P."/>
            <person name="van Kan J.A.L."/>
            <person name="Grigoriev I.V."/>
            <person name="Debets A.J.M."/>
        </authorList>
    </citation>
    <scope>NUCLEOTIDE SEQUENCE [LARGE SCALE GENOMIC DNA]</scope>
    <source>
        <strain evidence="1 2">F11</strain>
    </source>
</reference>
<dbReference type="Gene3D" id="3.30.559.10">
    <property type="entry name" value="Chloramphenicol acetyltransferase-like domain"/>
    <property type="match status" value="1"/>
</dbReference>
<sequence length="536" mass="58888">MADPQIVRVLGKMEQYSTARHSLGLYFGVSVACRYAVPRRISKLDVLRPTIERAVARVVLEQPYMRVGIIDEDTNYPAYVHIPSINLSRHIRWLDPLGAQDIDRTMECELSEQLSYPWENLDRQPPWKVTVFIICESKEDTDKYNDNNDPDAIAAVEVLYTYHHALGDGTSGTIFHDQLLRAVSSPDPSLTSSLFSSGVSLTLSEPADLAPTQEELVPFRLSWPYFLRAVWRGYGPSWLQSKPDTHPWSGLLPADISRAYAMNLRLFSIPAGTATMLVPLARAHDTTTTGLFHALTATSLARRLPASEARSFLSGSAISLRRCVDRRTTNGGSFDPETQFAILVSSIAHSVPLETLARLRDAAVGRGGGNADEAMWDVARAVTASLRERVATLPRDDVSGLLKYIADMRAFVRYADGKPFSWTWQVSNVGAMLPCPPRKTTAASEQQVGAHDDGVCGNEAAEGAADRWKITRAVFSQSALKTSAAVMLNLVGLVGGELTCTVTWQDGIMDDKVMEDLVADLQAFCRSLGDNETLGL</sequence>
<organism evidence="1 2">
    <name type="scientific">Sodiomyces alkalinus (strain CBS 110278 / VKM F-3762 / F11)</name>
    <name type="common">Alkaliphilic filamentous fungus</name>
    <dbReference type="NCBI Taxonomy" id="1314773"/>
    <lineage>
        <taxon>Eukaryota</taxon>
        <taxon>Fungi</taxon>
        <taxon>Dikarya</taxon>
        <taxon>Ascomycota</taxon>
        <taxon>Pezizomycotina</taxon>
        <taxon>Sordariomycetes</taxon>
        <taxon>Hypocreomycetidae</taxon>
        <taxon>Glomerellales</taxon>
        <taxon>Plectosphaerellaceae</taxon>
        <taxon>Sodiomyces</taxon>
    </lineage>
</organism>